<accession>A0ABS8N2P1</accession>
<dbReference type="Proteomes" id="UP001165422">
    <property type="component" value="Unassembled WGS sequence"/>
</dbReference>
<name>A0ABS8N2P1_9CLOT</name>
<reference evidence="1" key="1">
    <citation type="submission" date="2021-11" db="EMBL/GenBank/DDBJ databases">
        <authorList>
            <person name="Qingchun L."/>
            <person name="Dong Z."/>
            <person name="Zongwei Q."/>
            <person name="Jia Z."/>
            <person name="Duotao L."/>
        </authorList>
    </citation>
    <scope>NUCLEOTIDE SEQUENCE</scope>
    <source>
        <strain evidence="1">WLY-B-L2</strain>
    </source>
</reference>
<gene>
    <name evidence="1" type="ORF">LN736_04175</name>
</gene>
<proteinExistence type="predicted"/>
<protein>
    <submittedName>
        <fullName evidence="1">Uncharacterized protein</fullName>
    </submittedName>
</protein>
<comment type="caution">
    <text evidence="1">The sequence shown here is derived from an EMBL/GenBank/DDBJ whole genome shotgun (WGS) entry which is preliminary data.</text>
</comment>
<organism evidence="1 2">
    <name type="scientific">Clostridium aromativorans</name>
    <dbReference type="NCBI Taxonomy" id="2836848"/>
    <lineage>
        <taxon>Bacteria</taxon>
        <taxon>Bacillati</taxon>
        <taxon>Bacillota</taxon>
        <taxon>Clostridia</taxon>
        <taxon>Eubacteriales</taxon>
        <taxon>Clostridiaceae</taxon>
        <taxon>Clostridium</taxon>
    </lineage>
</organism>
<evidence type="ECO:0000313" key="1">
    <source>
        <dbReference type="EMBL" id="MCC9294067.1"/>
    </source>
</evidence>
<dbReference type="EMBL" id="JAJJPB010000002">
    <property type="protein sequence ID" value="MCC9294067.1"/>
    <property type="molecule type" value="Genomic_DNA"/>
</dbReference>
<sequence>MKIELELEEIRNIQNLIISRVNELREKISNDIDREEEIKEIIRYYKKLVKKIENQI</sequence>
<evidence type="ECO:0000313" key="2">
    <source>
        <dbReference type="Proteomes" id="UP001165422"/>
    </source>
</evidence>
<dbReference type="RefSeq" id="WP_179977193.1">
    <property type="nucleotide sequence ID" value="NZ_JAJJPB010000002.1"/>
</dbReference>
<keyword evidence="2" id="KW-1185">Reference proteome</keyword>